<proteinExistence type="predicted"/>
<protein>
    <submittedName>
        <fullName evidence="1">Uncharacterized protein</fullName>
    </submittedName>
</protein>
<evidence type="ECO:0000313" key="2">
    <source>
        <dbReference type="Proteomes" id="UP000708208"/>
    </source>
</evidence>
<organism evidence="1 2">
    <name type="scientific">Allacma fusca</name>
    <dbReference type="NCBI Taxonomy" id="39272"/>
    <lineage>
        <taxon>Eukaryota</taxon>
        <taxon>Metazoa</taxon>
        <taxon>Ecdysozoa</taxon>
        <taxon>Arthropoda</taxon>
        <taxon>Hexapoda</taxon>
        <taxon>Collembola</taxon>
        <taxon>Symphypleona</taxon>
        <taxon>Sminthuridae</taxon>
        <taxon>Allacma</taxon>
    </lineage>
</organism>
<dbReference type="Proteomes" id="UP000708208">
    <property type="component" value="Unassembled WGS sequence"/>
</dbReference>
<reference evidence="1" key="1">
    <citation type="submission" date="2021-06" db="EMBL/GenBank/DDBJ databases">
        <authorList>
            <person name="Hodson N. C."/>
            <person name="Mongue J. A."/>
            <person name="Jaron S. K."/>
        </authorList>
    </citation>
    <scope>NUCLEOTIDE SEQUENCE</scope>
</reference>
<evidence type="ECO:0000313" key="1">
    <source>
        <dbReference type="EMBL" id="CAG7730827.1"/>
    </source>
</evidence>
<sequence length="9" mass="922">MLRCGAQGS</sequence>
<name>A0A8J2K2E0_9HEXA</name>
<comment type="caution">
    <text evidence="1">The sequence shown here is derived from an EMBL/GenBank/DDBJ whole genome shotgun (WGS) entry which is preliminary data.</text>
</comment>
<dbReference type="EMBL" id="CAJVCH010200813">
    <property type="protein sequence ID" value="CAG7730827.1"/>
    <property type="molecule type" value="Genomic_DNA"/>
</dbReference>
<feature type="non-terminal residue" evidence="1">
    <location>
        <position position="1"/>
    </location>
</feature>
<gene>
    <name evidence="1" type="ORF">AFUS01_LOCUS19443</name>
</gene>
<accession>A0A8J2K2E0</accession>
<keyword evidence="2" id="KW-1185">Reference proteome</keyword>